<feature type="domain" description="Nucleoporin Nup120/160 beta-propeller" evidence="4">
    <location>
        <begin position="75"/>
        <end position="555"/>
    </location>
</feature>
<comment type="subcellular location">
    <subcellularLocation>
        <location evidence="1">Nucleus</location>
    </subcellularLocation>
</comment>
<organism evidence="8 9">
    <name type="scientific">Stylophora pistillata</name>
    <name type="common">Smooth cauliflower coral</name>
    <dbReference type="NCBI Taxonomy" id="50429"/>
    <lineage>
        <taxon>Eukaryota</taxon>
        <taxon>Metazoa</taxon>
        <taxon>Cnidaria</taxon>
        <taxon>Anthozoa</taxon>
        <taxon>Hexacorallia</taxon>
        <taxon>Scleractinia</taxon>
        <taxon>Astrocoeniina</taxon>
        <taxon>Pocilloporidae</taxon>
        <taxon>Stylophora</taxon>
    </lineage>
</organism>
<dbReference type="Pfam" id="PF23354">
    <property type="entry name" value="TPR_NUP160_120_M"/>
    <property type="match status" value="1"/>
</dbReference>
<dbReference type="STRING" id="50429.A0A2B4RY65"/>
<dbReference type="InterPro" id="IPR021717">
    <property type="entry name" value="Nucleoporin_Nup160"/>
</dbReference>
<proteinExistence type="predicted"/>
<dbReference type="Pfam" id="PF11715">
    <property type="entry name" value="Beta-prop_Nup120_160"/>
    <property type="match status" value="1"/>
</dbReference>
<dbReference type="PANTHER" id="PTHR21286:SF0">
    <property type="entry name" value="NUCLEAR PORE COMPLEX PROTEIN NUP160"/>
    <property type="match status" value="1"/>
</dbReference>
<gene>
    <name evidence="8" type="primary">Nup160</name>
    <name evidence="8" type="ORF">AWC38_SpisGene14256</name>
</gene>
<feature type="domain" description="NUP160 helical" evidence="5">
    <location>
        <begin position="576"/>
        <end position="819"/>
    </location>
</feature>
<dbReference type="PANTHER" id="PTHR21286">
    <property type="entry name" value="NUCLEAR PORE COMPLEX PROTEIN NUP160"/>
    <property type="match status" value="1"/>
</dbReference>
<dbReference type="GO" id="GO:0005643">
    <property type="term" value="C:nuclear pore"/>
    <property type="evidence" value="ECO:0007669"/>
    <property type="project" value="UniProtKB-ARBA"/>
</dbReference>
<feature type="domain" description="NUP160 middle TPR" evidence="7">
    <location>
        <begin position="867"/>
        <end position="1131"/>
    </location>
</feature>
<dbReference type="InterPro" id="IPR056547">
    <property type="entry name" value="NUP160_helical"/>
</dbReference>
<dbReference type="InterPro" id="IPR056535">
    <property type="entry name" value="TPR_NUP160_M"/>
</dbReference>
<dbReference type="InterPro" id="IPR056536">
    <property type="entry name" value="TPR_NUP160_C"/>
</dbReference>
<evidence type="ECO:0000256" key="2">
    <source>
        <dbReference type="ARBA" id="ARBA00022448"/>
    </source>
</evidence>
<dbReference type="EMBL" id="LSMT01000284">
    <property type="protein sequence ID" value="PFX21278.1"/>
    <property type="molecule type" value="Genomic_DNA"/>
</dbReference>
<evidence type="ECO:0000313" key="9">
    <source>
        <dbReference type="Proteomes" id="UP000225706"/>
    </source>
</evidence>
<comment type="caution">
    <text evidence="8">The sequence shown here is derived from an EMBL/GenBank/DDBJ whole genome shotgun (WGS) entry which is preliminary data.</text>
</comment>
<dbReference type="Pfam" id="PF23347">
    <property type="entry name" value="TPR_Nup160_C"/>
    <property type="match status" value="1"/>
</dbReference>
<feature type="domain" description="NUP160 C-terminal TPR" evidence="6">
    <location>
        <begin position="1186"/>
        <end position="1446"/>
    </location>
</feature>
<keyword evidence="2" id="KW-0813">Transport</keyword>
<evidence type="ECO:0000259" key="6">
    <source>
        <dbReference type="Pfam" id="PF23347"/>
    </source>
</evidence>
<evidence type="ECO:0000259" key="4">
    <source>
        <dbReference type="Pfam" id="PF11715"/>
    </source>
</evidence>
<dbReference type="Pfam" id="PF23345">
    <property type="entry name" value="NUP160_helical"/>
    <property type="match status" value="1"/>
</dbReference>
<dbReference type="InterPro" id="IPR059141">
    <property type="entry name" value="Beta-prop_Nup120_160"/>
</dbReference>
<dbReference type="OrthoDB" id="67716at2759"/>
<keyword evidence="3" id="KW-0539">Nucleus</keyword>
<keyword evidence="9" id="KW-1185">Reference proteome</keyword>
<reference evidence="9" key="1">
    <citation type="journal article" date="2017" name="bioRxiv">
        <title>Comparative analysis of the genomes of Stylophora pistillata and Acropora digitifera provides evidence for extensive differences between species of corals.</title>
        <authorList>
            <person name="Voolstra C.R."/>
            <person name="Li Y."/>
            <person name="Liew Y.J."/>
            <person name="Baumgarten S."/>
            <person name="Zoccola D."/>
            <person name="Flot J.-F."/>
            <person name="Tambutte S."/>
            <person name="Allemand D."/>
            <person name="Aranda M."/>
        </authorList>
    </citation>
    <scope>NUCLEOTIDE SEQUENCE [LARGE SCALE GENOMIC DNA]</scope>
</reference>
<evidence type="ECO:0000313" key="8">
    <source>
        <dbReference type="EMBL" id="PFX21278.1"/>
    </source>
</evidence>
<protein>
    <submittedName>
        <fullName evidence="8">Nuclear pore complex protein Nup160</fullName>
    </submittedName>
</protein>
<accession>A0A2B4RY65</accession>
<dbReference type="Proteomes" id="UP000225706">
    <property type="component" value="Unassembled WGS sequence"/>
</dbReference>
<evidence type="ECO:0000256" key="3">
    <source>
        <dbReference type="ARBA" id="ARBA00023242"/>
    </source>
</evidence>
<evidence type="ECO:0000256" key="1">
    <source>
        <dbReference type="ARBA" id="ARBA00004123"/>
    </source>
</evidence>
<sequence length="1463" mass="165394">MGSNDHVAARSKFKMASGGNFREVLHLSGKPQGNVINFTVGSTTIVRDEENAKPHTGGGFAYRESGNVDSVTRNRYIFWRVTDNVLELFEESLDNTLSGNHLELQFTDGILLPVVYIFETPAHVSLLIATTNSVHRIVFPHPDRLRRYGFGLSYSGEGSQQSIFNDFSSHQLRDPSNFGTFSQSCVTFASWLCQDGHCLFALATTSGIILLIKLPPPGSGGQVEHYELKEAGVMQRLWSGLVPSSLRRDTMASDAALSVVIHPYGKHMCVFALCRDFKLRIWSCQTQSCIYVKDLLEDIRDDMDAQNFPASGHLLRKVVDPSSGKLCLGLFLNLTYNTQFCVYEVVPSSKDEPSLSALSFSYFPKENLVDFAVNSSNIWTLWTDKNGETMAYFTSIDHLDAQECGWKRIFLEPTENSDVMVPPFKEPREVFLDELFYPGRFSNHVIIKAMQIYRHLPVSNFISDFDETVSRSDLKLAVINLIDSEIQMSAPDYEMLHDEFNDLQLQCWTKFYSFVVQYHQVGGKALGIFNDTKTGLVCVVRKEILSFLRPCDLFEQLHLSVEPLETSIVDTEPLLDKTTKESFVDLCNIIRMVSDQLTLEHLSALENDVMYQLNPALTADQIAVYLLTNISDEDQGEADTNALFQFQQELETSLHKIPNIFHSLEYLLLALESELMEDAPDEQHTGWSDFSHIMTGHQLFRAPLTCSLLSKAAHQIASSRMSVCKQLLVLLSLMTRLSVNKIGLDARKAEDVSSLYIPRTVQLLRLYVALHWILEQAVTPTPSSSVESNLKQLATLEISDGLESKAVPDDPSLTLGELFLCGVGGTQLRRHLVQKIRASQEMSNQEPVLLWTGFFNRAVYMLMDLIWPLRESVIFPEFLLSRCQYLHIQDYAHLICYWCDTCQSSWYFLLGQSYLALGENHKALGCFLKAAKGIGSMDAFVMKVLQSNSTDISTLLVLFYVKVLKLFEQFDAPDYVIRVAHLALDFASPDDPNIPDLWSNIFKHHLELHHNDLAYEALISNPDPVRRRVCLHKLMVTLCEGGKTQQLIEYPFVNLQDEFIDIVESHARTVDITTHSYYDLLYAFHVFRGNYRKAGAAMYEHALRLGLEVSGLDSLQKQAKCYLAAMNSLRLVEPKNAWIVKPLDRIGSDKSAEPPNMSPKRKQGEEGDILYPGHFARPRRKVTVLEIKDLEGEYLLVLARLQLIKMDADPTRATGPQLSPQESVALLTQAGLFDNAFTVAFHFNLPKETIFEGLASRCVKLSTQGHGLTRKTEEDAWDWLLSNDLGEAQVSSYKSVVDQAWQLLKLYLDKLGPRDGHVYYRCVTSKLLSAGATLPTWLVNDYKRFNASELLRMYINYDLLLEAVMFAVEYIQAVLGNGKEYFGMTDALHGTSPSVWLPYVSLDQLLALLKDVQPGTELAKGRDELKEQLHEFHEKVISVSRDLVSVQLKRAQRMHAAESIPIR</sequence>
<evidence type="ECO:0000259" key="5">
    <source>
        <dbReference type="Pfam" id="PF23345"/>
    </source>
</evidence>
<evidence type="ECO:0000259" key="7">
    <source>
        <dbReference type="Pfam" id="PF23354"/>
    </source>
</evidence>
<dbReference type="GO" id="GO:0017056">
    <property type="term" value="F:structural constituent of nuclear pore"/>
    <property type="evidence" value="ECO:0007669"/>
    <property type="project" value="TreeGrafter"/>
</dbReference>
<name>A0A2B4RY65_STYPI</name>